<protein>
    <submittedName>
        <fullName evidence="11">ATP synthase F1 subunit epsilon</fullName>
    </submittedName>
</protein>
<keyword evidence="4 9" id="KW-0813">Transport</keyword>
<dbReference type="Pfam" id="PF02823">
    <property type="entry name" value="ATP-synt_DE_N"/>
    <property type="match status" value="1"/>
</dbReference>
<dbReference type="NCBIfam" id="TIGR01216">
    <property type="entry name" value="ATP_synt_epsi"/>
    <property type="match status" value="1"/>
</dbReference>
<evidence type="ECO:0000313" key="12">
    <source>
        <dbReference type="Proteomes" id="UP000177506"/>
    </source>
</evidence>
<evidence type="ECO:0000256" key="8">
    <source>
        <dbReference type="ARBA" id="ARBA00023310"/>
    </source>
</evidence>
<dbReference type="PANTHER" id="PTHR13822:SF10">
    <property type="entry name" value="ATP SYNTHASE EPSILON CHAIN, CHLOROPLASTIC"/>
    <property type="match status" value="1"/>
</dbReference>
<accession>A0A1G1TN00</accession>
<organism evidence="11 12">
    <name type="scientific">Hymenobacter coccineus</name>
    <dbReference type="NCBI Taxonomy" id="1908235"/>
    <lineage>
        <taxon>Bacteria</taxon>
        <taxon>Pseudomonadati</taxon>
        <taxon>Bacteroidota</taxon>
        <taxon>Cytophagia</taxon>
        <taxon>Cytophagales</taxon>
        <taxon>Hymenobacteraceae</taxon>
        <taxon>Hymenobacter</taxon>
    </lineage>
</organism>
<evidence type="ECO:0000256" key="1">
    <source>
        <dbReference type="ARBA" id="ARBA00003543"/>
    </source>
</evidence>
<gene>
    <name evidence="11" type="ORF">BEN49_16535</name>
</gene>
<comment type="subunit">
    <text evidence="9">F-type ATPases have 2 components, CF(1) - the catalytic core - and CF(0) - the membrane proton channel. CF(1) has five subunits: alpha(3), beta(3), gamma(1), delta(1), epsilon(1). CF(0) has three main subunits: a, b and c.</text>
</comment>
<sequence>MHLEIITPDRKVFEGEVTSAKFPGADGSFEVLNNHAPLIAALKAGDVTLTGATGRETFHIDGGVVEVLRNNVIVLAEGASA</sequence>
<name>A0A1G1TN00_9BACT</name>
<dbReference type="EMBL" id="MDZA01000003">
    <property type="protein sequence ID" value="OGX92256.1"/>
    <property type="molecule type" value="Genomic_DNA"/>
</dbReference>
<comment type="function">
    <text evidence="1">Produces ATP from ADP in the presence of a proton gradient across the membrane.</text>
</comment>
<evidence type="ECO:0000256" key="3">
    <source>
        <dbReference type="ARBA" id="ARBA00005712"/>
    </source>
</evidence>
<evidence type="ECO:0000256" key="5">
    <source>
        <dbReference type="ARBA" id="ARBA00023065"/>
    </source>
</evidence>
<evidence type="ECO:0000256" key="4">
    <source>
        <dbReference type="ARBA" id="ARBA00022448"/>
    </source>
</evidence>
<evidence type="ECO:0000313" key="11">
    <source>
        <dbReference type="EMBL" id="OGX92256.1"/>
    </source>
</evidence>
<feature type="domain" description="ATP synthase F1 complex delta/epsilon subunit N-terminal" evidence="10">
    <location>
        <begin position="1"/>
        <end position="79"/>
    </location>
</feature>
<reference evidence="11 12" key="1">
    <citation type="submission" date="2016-08" db="EMBL/GenBank/DDBJ databases">
        <title>Hymenobacter coccineus sp. nov., Hymenobacter lapidarius sp. nov. and Hymenobacter glacialis sp. nov., isolated from Antarctic soil.</title>
        <authorList>
            <person name="Sedlacek I."/>
            <person name="Kralova S."/>
            <person name="Kyrova K."/>
            <person name="Maslanova I."/>
            <person name="Stankova E."/>
            <person name="Vrbovska V."/>
            <person name="Nemec M."/>
            <person name="Bartak M."/>
            <person name="Svec P."/>
            <person name="Busse H.-J."/>
            <person name="Pantucek R."/>
        </authorList>
    </citation>
    <scope>NUCLEOTIDE SEQUENCE [LARGE SCALE GENOMIC DNA]</scope>
    <source>
        <strain evidence="11 12">CCM 8649</strain>
    </source>
</reference>
<dbReference type="GO" id="GO:0045259">
    <property type="term" value="C:proton-transporting ATP synthase complex"/>
    <property type="evidence" value="ECO:0007669"/>
    <property type="project" value="UniProtKB-KW"/>
</dbReference>
<evidence type="ECO:0000256" key="6">
    <source>
        <dbReference type="ARBA" id="ARBA00023136"/>
    </source>
</evidence>
<dbReference type="Gene3D" id="2.60.15.10">
    <property type="entry name" value="F0F1 ATP synthase delta/epsilon subunit, N-terminal"/>
    <property type="match status" value="1"/>
</dbReference>
<evidence type="ECO:0000256" key="2">
    <source>
        <dbReference type="ARBA" id="ARBA00004184"/>
    </source>
</evidence>
<dbReference type="InterPro" id="IPR001469">
    <property type="entry name" value="ATP_synth_F1_dsu/esu"/>
</dbReference>
<keyword evidence="12" id="KW-1185">Reference proteome</keyword>
<evidence type="ECO:0000256" key="9">
    <source>
        <dbReference type="RuleBase" id="RU003656"/>
    </source>
</evidence>
<comment type="caution">
    <text evidence="11">The sequence shown here is derived from an EMBL/GenBank/DDBJ whole genome shotgun (WGS) entry which is preliminary data.</text>
</comment>
<dbReference type="InterPro" id="IPR036771">
    <property type="entry name" value="ATPsynth_dsu/esu_N"/>
</dbReference>
<proteinExistence type="inferred from homology"/>
<keyword evidence="7 9" id="KW-0139">CF(1)</keyword>
<dbReference type="OrthoDB" id="5294255at2"/>
<dbReference type="SUPFAM" id="SSF51344">
    <property type="entry name" value="Epsilon subunit of F1F0-ATP synthase N-terminal domain"/>
    <property type="match status" value="1"/>
</dbReference>
<keyword evidence="5 9" id="KW-0406">Ion transport</keyword>
<evidence type="ECO:0000259" key="10">
    <source>
        <dbReference type="Pfam" id="PF02823"/>
    </source>
</evidence>
<dbReference type="PANTHER" id="PTHR13822">
    <property type="entry name" value="ATP SYNTHASE DELTA/EPSILON CHAIN"/>
    <property type="match status" value="1"/>
</dbReference>
<keyword evidence="6" id="KW-0472">Membrane</keyword>
<dbReference type="GO" id="GO:0012505">
    <property type="term" value="C:endomembrane system"/>
    <property type="evidence" value="ECO:0007669"/>
    <property type="project" value="UniProtKB-SubCell"/>
</dbReference>
<dbReference type="CDD" id="cd12152">
    <property type="entry name" value="F1-ATPase_delta"/>
    <property type="match status" value="1"/>
</dbReference>
<evidence type="ECO:0000256" key="7">
    <source>
        <dbReference type="ARBA" id="ARBA00023196"/>
    </source>
</evidence>
<keyword evidence="8 9" id="KW-0066">ATP synthesis</keyword>
<dbReference type="RefSeq" id="WP_070739122.1">
    <property type="nucleotide sequence ID" value="NZ_MDZA01000003.1"/>
</dbReference>
<dbReference type="AlphaFoldDB" id="A0A1G1TN00"/>
<dbReference type="InterPro" id="IPR020546">
    <property type="entry name" value="ATP_synth_F1_dsu/esu_N"/>
</dbReference>
<dbReference type="Proteomes" id="UP000177506">
    <property type="component" value="Unassembled WGS sequence"/>
</dbReference>
<comment type="similarity">
    <text evidence="3 9">Belongs to the ATPase epsilon chain family.</text>
</comment>
<comment type="subcellular location">
    <subcellularLocation>
        <location evidence="2">Endomembrane system</location>
        <topology evidence="2">Peripheral membrane protein</topology>
    </subcellularLocation>
</comment>
<dbReference type="GO" id="GO:0046933">
    <property type="term" value="F:proton-transporting ATP synthase activity, rotational mechanism"/>
    <property type="evidence" value="ECO:0007669"/>
    <property type="project" value="InterPro"/>
</dbReference>